<keyword evidence="6" id="KW-1185">Reference proteome</keyword>
<dbReference type="InterPro" id="IPR001647">
    <property type="entry name" value="HTH_TetR"/>
</dbReference>
<organism evidence="5 6">
    <name type="scientific">Alkalibacillus salilacus</name>
    <dbReference type="NCBI Taxonomy" id="284582"/>
    <lineage>
        <taxon>Bacteria</taxon>
        <taxon>Bacillati</taxon>
        <taxon>Bacillota</taxon>
        <taxon>Bacilli</taxon>
        <taxon>Bacillales</taxon>
        <taxon>Bacillaceae</taxon>
        <taxon>Alkalibacillus</taxon>
    </lineage>
</organism>
<dbReference type="SUPFAM" id="SSF46689">
    <property type="entry name" value="Homeodomain-like"/>
    <property type="match status" value="1"/>
</dbReference>
<dbReference type="EMBL" id="JAUSTQ010000014">
    <property type="protein sequence ID" value="MDQ0160577.1"/>
    <property type="molecule type" value="Genomic_DNA"/>
</dbReference>
<reference evidence="5 6" key="1">
    <citation type="submission" date="2023-07" db="EMBL/GenBank/DDBJ databases">
        <title>Genomic Encyclopedia of Type Strains, Phase IV (KMG-IV): sequencing the most valuable type-strain genomes for metagenomic binning, comparative biology and taxonomic classification.</title>
        <authorList>
            <person name="Goeker M."/>
        </authorList>
    </citation>
    <scope>NUCLEOTIDE SEQUENCE [LARGE SCALE GENOMIC DNA]</scope>
    <source>
        <strain evidence="5 6">DSM 16460</strain>
    </source>
</reference>
<evidence type="ECO:0000256" key="2">
    <source>
        <dbReference type="ARBA" id="ARBA00023125"/>
    </source>
</evidence>
<dbReference type="Gene3D" id="1.10.10.60">
    <property type="entry name" value="Homeodomain-like"/>
    <property type="match status" value="1"/>
</dbReference>
<evidence type="ECO:0000313" key="6">
    <source>
        <dbReference type="Proteomes" id="UP001224359"/>
    </source>
</evidence>
<proteinExistence type="predicted"/>
<evidence type="ECO:0000259" key="4">
    <source>
        <dbReference type="PROSITE" id="PS50977"/>
    </source>
</evidence>
<feature type="domain" description="HTH tetR-type" evidence="4">
    <location>
        <begin position="16"/>
        <end position="76"/>
    </location>
</feature>
<dbReference type="Gene3D" id="1.10.357.10">
    <property type="entry name" value="Tetracycline Repressor, domain 2"/>
    <property type="match status" value="1"/>
</dbReference>
<dbReference type="RefSeq" id="WP_306977933.1">
    <property type="nucleotide sequence ID" value="NZ_JAUSTQ010000014.1"/>
</dbReference>
<dbReference type="InterPro" id="IPR050624">
    <property type="entry name" value="HTH-type_Tx_Regulator"/>
</dbReference>
<dbReference type="PROSITE" id="PS50977">
    <property type="entry name" value="HTH_TETR_2"/>
    <property type="match status" value="1"/>
</dbReference>
<sequence length="213" mass="24904">MVKEISSSIKDETLIQKRRAQLQKGAVTLFKDKGFHRATTREIAKAAGFSIGTLYEYIRTKEDVLFLVCDAIYDEVKSRMESVIDTNETSEDALYQAVKSYFHVMDDLQDEVLILYQELKALPKDAQDYVLNKEIEMMQLFERILTNNYPSVLSERDIVLMANNIFIQGQMWGFRRWTLQKTFTLEDYTNLQFKWLTNQLSYEAYNQKQGGVS</sequence>
<feature type="DNA-binding region" description="H-T-H motif" evidence="3">
    <location>
        <begin position="39"/>
        <end position="58"/>
    </location>
</feature>
<dbReference type="InterPro" id="IPR009057">
    <property type="entry name" value="Homeodomain-like_sf"/>
</dbReference>
<dbReference type="PANTHER" id="PTHR43479:SF11">
    <property type="entry name" value="ACREF_ENVCD OPERON REPRESSOR-RELATED"/>
    <property type="match status" value="1"/>
</dbReference>
<dbReference type="Proteomes" id="UP001224359">
    <property type="component" value="Unassembled WGS sequence"/>
</dbReference>
<dbReference type="PANTHER" id="PTHR43479">
    <property type="entry name" value="ACREF/ENVCD OPERON REPRESSOR-RELATED"/>
    <property type="match status" value="1"/>
</dbReference>
<keyword evidence="1" id="KW-0678">Repressor</keyword>
<protein>
    <submittedName>
        <fullName evidence="5">AcrR family transcriptional regulator</fullName>
    </submittedName>
</protein>
<accession>A0ABT9VI69</accession>
<keyword evidence="2 3" id="KW-0238">DNA-binding</keyword>
<dbReference type="PRINTS" id="PR00455">
    <property type="entry name" value="HTHTETR"/>
</dbReference>
<name>A0ABT9VI69_9BACI</name>
<gene>
    <name evidence="5" type="ORF">J2S77_002581</name>
</gene>
<dbReference type="Pfam" id="PF00440">
    <property type="entry name" value="TetR_N"/>
    <property type="match status" value="1"/>
</dbReference>
<evidence type="ECO:0000256" key="3">
    <source>
        <dbReference type="PROSITE-ProRule" id="PRU00335"/>
    </source>
</evidence>
<evidence type="ECO:0000313" key="5">
    <source>
        <dbReference type="EMBL" id="MDQ0160577.1"/>
    </source>
</evidence>
<comment type="caution">
    <text evidence="5">The sequence shown here is derived from an EMBL/GenBank/DDBJ whole genome shotgun (WGS) entry which is preliminary data.</text>
</comment>
<evidence type="ECO:0000256" key="1">
    <source>
        <dbReference type="ARBA" id="ARBA00022491"/>
    </source>
</evidence>